<protein>
    <submittedName>
        <fullName evidence="1">Uncharacterized protein</fullName>
    </submittedName>
</protein>
<keyword evidence="2" id="KW-1185">Reference proteome</keyword>
<dbReference type="STRING" id="74649.A0A2P6SHT0"/>
<proteinExistence type="predicted"/>
<evidence type="ECO:0000313" key="2">
    <source>
        <dbReference type="Proteomes" id="UP000238479"/>
    </source>
</evidence>
<name>A0A2P6SHT0_ROSCH</name>
<dbReference type="Proteomes" id="UP000238479">
    <property type="component" value="Chromosome 1"/>
</dbReference>
<dbReference type="EMBL" id="PDCK01000039">
    <property type="protein sequence ID" value="PRQ58239.1"/>
    <property type="molecule type" value="Genomic_DNA"/>
</dbReference>
<gene>
    <name evidence="1" type="ORF">RchiOBHm_Chr1g0357081</name>
</gene>
<evidence type="ECO:0000313" key="1">
    <source>
        <dbReference type="EMBL" id="PRQ58239.1"/>
    </source>
</evidence>
<accession>A0A2P6SHT0</accession>
<dbReference type="AlphaFoldDB" id="A0A2P6SHT0"/>
<organism evidence="1 2">
    <name type="scientific">Rosa chinensis</name>
    <name type="common">China rose</name>
    <dbReference type="NCBI Taxonomy" id="74649"/>
    <lineage>
        <taxon>Eukaryota</taxon>
        <taxon>Viridiplantae</taxon>
        <taxon>Streptophyta</taxon>
        <taxon>Embryophyta</taxon>
        <taxon>Tracheophyta</taxon>
        <taxon>Spermatophyta</taxon>
        <taxon>Magnoliopsida</taxon>
        <taxon>eudicotyledons</taxon>
        <taxon>Gunneridae</taxon>
        <taxon>Pentapetalae</taxon>
        <taxon>rosids</taxon>
        <taxon>fabids</taxon>
        <taxon>Rosales</taxon>
        <taxon>Rosaceae</taxon>
        <taxon>Rosoideae</taxon>
        <taxon>Rosoideae incertae sedis</taxon>
        <taxon>Rosa</taxon>
    </lineage>
</organism>
<reference evidence="1 2" key="1">
    <citation type="journal article" date="2018" name="Nat. Genet.">
        <title>The Rosa genome provides new insights in the design of modern roses.</title>
        <authorList>
            <person name="Bendahmane M."/>
        </authorList>
    </citation>
    <scope>NUCLEOTIDE SEQUENCE [LARGE SCALE GENOMIC DNA]</scope>
    <source>
        <strain evidence="2">cv. Old Blush</strain>
    </source>
</reference>
<sequence>MTGLAAIVVVGASMGECQSALWDQSHDIDECESALEAWYPIGSSQLLLSSSPPTARLVIYSAFDSQGHGRQLVSALVSVSTKESLEPQALGIEFYDSPNRFLFLKICIGSNLELLLLSGS</sequence>
<dbReference type="Gramene" id="PRQ58239">
    <property type="protein sequence ID" value="PRQ58239"/>
    <property type="gene ID" value="RchiOBHm_Chr1g0357081"/>
</dbReference>
<comment type="caution">
    <text evidence="1">The sequence shown here is derived from an EMBL/GenBank/DDBJ whole genome shotgun (WGS) entry which is preliminary data.</text>
</comment>